<feature type="signal peptide" evidence="2">
    <location>
        <begin position="1"/>
        <end position="18"/>
    </location>
</feature>
<feature type="chain" id="PRO_5046264294" evidence="2">
    <location>
        <begin position="19"/>
        <end position="341"/>
    </location>
</feature>
<gene>
    <name evidence="3" type="ORF">LTR24_003960</name>
</gene>
<keyword evidence="2" id="KW-0732">Signal</keyword>
<name>A0ABR0KFL6_9EURO</name>
<evidence type="ECO:0000313" key="3">
    <source>
        <dbReference type="EMBL" id="KAK5093956.1"/>
    </source>
</evidence>
<dbReference type="EMBL" id="JAVRRG010000038">
    <property type="protein sequence ID" value="KAK5093956.1"/>
    <property type="molecule type" value="Genomic_DNA"/>
</dbReference>
<feature type="transmembrane region" description="Helical" evidence="1">
    <location>
        <begin position="231"/>
        <end position="252"/>
    </location>
</feature>
<keyword evidence="1" id="KW-0812">Transmembrane</keyword>
<dbReference type="Proteomes" id="UP001345013">
    <property type="component" value="Unassembled WGS sequence"/>
</dbReference>
<organism evidence="3 4">
    <name type="scientific">Lithohypha guttulata</name>
    <dbReference type="NCBI Taxonomy" id="1690604"/>
    <lineage>
        <taxon>Eukaryota</taxon>
        <taxon>Fungi</taxon>
        <taxon>Dikarya</taxon>
        <taxon>Ascomycota</taxon>
        <taxon>Pezizomycotina</taxon>
        <taxon>Eurotiomycetes</taxon>
        <taxon>Chaetothyriomycetidae</taxon>
        <taxon>Chaetothyriales</taxon>
        <taxon>Trichomeriaceae</taxon>
        <taxon>Lithohypha</taxon>
    </lineage>
</organism>
<keyword evidence="1" id="KW-1133">Transmembrane helix</keyword>
<keyword evidence="1" id="KW-0472">Membrane</keyword>
<protein>
    <submittedName>
        <fullName evidence="3">Uncharacterized protein</fullName>
    </submittedName>
</protein>
<evidence type="ECO:0000256" key="1">
    <source>
        <dbReference type="SAM" id="Phobius"/>
    </source>
</evidence>
<keyword evidence="4" id="KW-1185">Reference proteome</keyword>
<proteinExistence type="predicted"/>
<accession>A0ABR0KFL6</accession>
<evidence type="ECO:0000313" key="4">
    <source>
        <dbReference type="Proteomes" id="UP001345013"/>
    </source>
</evidence>
<evidence type="ECO:0000256" key="2">
    <source>
        <dbReference type="SAM" id="SignalP"/>
    </source>
</evidence>
<sequence>MTMYWLILFSSILVACQQQPPENVPSPVFFISLTSVCRFNNVEMNPDTSFAAKGSLCAYAEDANIMYSCPAGDPYCWNQGGQCSGGSDTTAGTNQTACSDIGSGSVHWCCNSQFGNCTQTPFQQDNCWSWFDNPNRDLNPIAASSSASMVMQSAAAEPTVTNIVVQALADGGWVTAATTSAVSSGSAVSIPATNAPTTSSVSPAAGLPSASAVAGATTTDTISGSVSISNAAIAGIAIGAAAAAIVVTVLVLKWRQRRREQKHMTSRLNDNNYPSGSLEVQPYTKSYINQRGELSSEQTPDLVHGQPTYMMELDSAAVRPPAFEKGQRDSHWDTRYLAKGD</sequence>
<reference evidence="3 4" key="1">
    <citation type="submission" date="2023-08" db="EMBL/GenBank/DDBJ databases">
        <title>Black Yeasts Isolated from many extreme environments.</title>
        <authorList>
            <person name="Coleine C."/>
            <person name="Stajich J.E."/>
            <person name="Selbmann L."/>
        </authorList>
    </citation>
    <scope>NUCLEOTIDE SEQUENCE [LARGE SCALE GENOMIC DNA]</scope>
    <source>
        <strain evidence="3 4">CCFEE 5885</strain>
    </source>
</reference>
<comment type="caution">
    <text evidence="3">The sequence shown here is derived from an EMBL/GenBank/DDBJ whole genome shotgun (WGS) entry which is preliminary data.</text>
</comment>